<comment type="caution">
    <text evidence="2">The sequence shown here is derived from an EMBL/GenBank/DDBJ whole genome shotgun (WGS) entry which is preliminary data.</text>
</comment>
<protein>
    <submittedName>
        <fullName evidence="2">Uncharacterized protein</fullName>
    </submittedName>
</protein>
<proteinExistence type="predicted"/>
<keyword evidence="1" id="KW-0812">Transmembrane</keyword>
<evidence type="ECO:0000313" key="3">
    <source>
        <dbReference type="Proteomes" id="UP001174136"/>
    </source>
</evidence>
<keyword evidence="1" id="KW-0472">Membrane</keyword>
<keyword evidence="1" id="KW-1133">Transmembrane helix</keyword>
<dbReference type="AlphaFoldDB" id="A0AA47MPJ0"/>
<accession>A0AA47MPJ0</accession>
<dbReference type="EMBL" id="JAOPHQ010003217">
    <property type="protein sequence ID" value="KAK0143814.1"/>
    <property type="molecule type" value="Genomic_DNA"/>
</dbReference>
<sequence length="134" mass="14655">MQVTYSKNSVTLAIRLETVVIIILYLSCIPDLSGILHNMWADEDHSLSFTRSRNDWESSFSKTSTRSFKPTSLFALADLDAWDDACLFKAQSSAQCGMAAASGLGLLSNTPVRGNTCTCSSNKDDARHCHRGVC</sequence>
<organism evidence="2 3">
    <name type="scientific">Merluccius polli</name>
    <name type="common">Benguela hake</name>
    <name type="synonym">Merluccius cadenati</name>
    <dbReference type="NCBI Taxonomy" id="89951"/>
    <lineage>
        <taxon>Eukaryota</taxon>
        <taxon>Metazoa</taxon>
        <taxon>Chordata</taxon>
        <taxon>Craniata</taxon>
        <taxon>Vertebrata</taxon>
        <taxon>Euteleostomi</taxon>
        <taxon>Actinopterygii</taxon>
        <taxon>Neopterygii</taxon>
        <taxon>Teleostei</taxon>
        <taxon>Neoteleostei</taxon>
        <taxon>Acanthomorphata</taxon>
        <taxon>Zeiogadaria</taxon>
        <taxon>Gadariae</taxon>
        <taxon>Gadiformes</taxon>
        <taxon>Gadoidei</taxon>
        <taxon>Merlucciidae</taxon>
        <taxon>Merluccius</taxon>
    </lineage>
</organism>
<name>A0AA47MPJ0_MERPO</name>
<feature type="transmembrane region" description="Helical" evidence="1">
    <location>
        <begin position="12"/>
        <end position="29"/>
    </location>
</feature>
<gene>
    <name evidence="2" type="ORF">N1851_017986</name>
</gene>
<evidence type="ECO:0000313" key="2">
    <source>
        <dbReference type="EMBL" id="KAK0143814.1"/>
    </source>
</evidence>
<reference evidence="2" key="1">
    <citation type="journal article" date="2023" name="Front. Mar. Sci.">
        <title>A new Merluccius polli reference genome to investigate the effects of global change in West African waters.</title>
        <authorList>
            <person name="Mateo J.L."/>
            <person name="Blanco-Fernandez C."/>
            <person name="Garcia-Vazquez E."/>
            <person name="Machado-Schiaffino G."/>
        </authorList>
    </citation>
    <scope>NUCLEOTIDE SEQUENCE</scope>
    <source>
        <strain evidence="2">C29</strain>
        <tissue evidence="2">Fin</tissue>
    </source>
</reference>
<dbReference type="Proteomes" id="UP001174136">
    <property type="component" value="Unassembled WGS sequence"/>
</dbReference>
<evidence type="ECO:0000256" key="1">
    <source>
        <dbReference type="SAM" id="Phobius"/>
    </source>
</evidence>
<keyword evidence="3" id="KW-1185">Reference proteome</keyword>